<feature type="zinc finger region" description="C4-type" evidence="7">
    <location>
        <begin position="58"/>
        <end position="73"/>
    </location>
</feature>
<dbReference type="InterPro" id="IPR000093">
    <property type="entry name" value="DNA_Rcmb_RecR"/>
</dbReference>
<dbReference type="InterPro" id="IPR034137">
    <property type="entry name" value="TOPRIM_RecR"/>
</dbReference>
<keyword evidence="1 7" id="KW-0479">Metal-binding</keyword>
<dbReference type="OrthoDB" id="9802672at2"/>
<dbReference type="Pfam" id="PF13662">
    <property type="entry name" value="Toprim_4"/>
    <property type="match status" value="1"/>
</dbReference>
<dbReference type="RefSeq" id="WP_142524937.1">
    <property type="nucleotide sequence ID" value="NZ_CABFUZ020000100.1"/>
</dbReference>
<dbReference type="SMART" id="SM00493">
    <property type="entry name" value="TOPRIM"/>
    <property type="match status" value="1"/>
</dbReference>
<comment type="function">
    <text evidence="7">May play a role in DNA repair. It seems to be involved in an RecBC-independent recombinational process of DNA repair. It may act with RecF and RecO.</text>
</comment>
<evidence type="ECO:0000256" key="3">
    <source>
        <dbReference type="ARBA" id="ARBA00022771"/>
    </source>
</evidence>
<keyword evidence="10" id="KW-1185">Reference proteome</keyword>
<dbReference type="PROSITE" id="PS50880">
    <property type="entry name" value="TOPRIM"/>
    <property type="match status" value="1"/>
</dbReference>
<dbReference type="Pfam" id="PF21176">
    <property type="entry name" value="RecR_HhH"/>
    <property type="match status" value="1"/>
</dbReference>
<dbReference type="GO" id="GO:0008270">
    <property type="term" value="F:zinc ion binding"/>
    <property type="evidence" value="ECO:0007669"/>
    <property type="project" value="UniProtKB-KW"/>
</dbReference>
<keyword evidence="4 7" id="KW-0862">Zinc</keyword>
<dbReference type="EMBL" id="CABFUZ020000100">
    <property type="protein sequence ID" value="VVM05944.1"/>
    <property type="molecule type" value="Genomic_DNA"/>
</dbReference>
<dbReference type="Gene3D" id="6.10.250.240">
    <property type="match status" value="1"/>
</dbReference>
<dbReference type="InterPro" id="IPR006171">
    <property type="entry name" value="TOPRIM_dom"/>
</dbReference>
<protein>
    <recommendedName>
        <fullName evidence="7">Recombination protein RecR</fullName>
    </recommendedName>
</protein>
<dbReference type="InterPro" id="IPR015967">
    <property type="entry name" value="Rcmb_RecR_Znf"/>
</dbReference>
<dbReference type="GO" id="GO:0006310">
    <property type="term" value="P:DNA recombination"/>
    <property type="evidence" value="ECO:0007669"/>
    <property type="project" value="UniProtKB-UniRule"/>
</dbReference>
<name>A0A5E6M973_9BACT</name>
<reference evidence="9" key="1">
    <citation type="submission" date="2019-09" db="EMBL/GenBank/DDBJ databases">
        <authorList>
            <person name="Cremers G."/>
        </authorList>
    </citation>
    <scope>NUCLEOTIDE SEQUENCE [LARGE SCALE GENOMIC DNA]</scope>
    <source>
        <strain evidence="9">3B</strain>
    </source>
</reference>
<evidence type="ECO:0000256" key="4">
    <source>
        <dbReference type="ARBA" id="ARBA00022833"/>
    </source>
</evidence>
<evidence type="ECO:0000259" key="8">
    <source>
        <dbReference type="PROSITE" id="PS50880"/>
    </source>
</evidence>
<sequence>MADYPPTVRELLAALRELPSIGPRSAERLVLFLLAETGGTKERLARTLQAVGSRVRACSRCGFYAEEEHCELCRDSTRDPLLWCIVASPGDVLRIERAAAFRGRYHVLGRRLSPLEGIGPEQLPTGPLLARIEREHPREIILALGTDAEGEATALYLGQLLKKTGARISSLATGLPAGGGLEFADSVTLSYALAGRREL</sequence>
<keyword evidence="2 7" id="KW-0227">DNA damage</keyword>
<evidence type="ECO:0000256" key="7">
    <source>
        <dbReference type="HAMAP-Rule" id="MF_00017"/>
    </source>
</evidence>
<dbReference type="NCBIfam" id="TIGR00615">
    <property type="entry name" value="recR"/>
    <property type="match status" value="1"/>
</dbReference>
<dbReference type="InterPro" id="IPR023627">
    <property type="entry name" value="Rcmb_RecR"/>
</dbReference>
<evidence type="ECO:0000313" key="10">
    <source>
        <dbReference type="Proteomes" id="UP000381693"/>
    </source>
</evidence>
<dbReference type="Proteomes" id="UP000381693">
    <property type="component" value="Unassembled WGS sequence"/>
</dbReference>
<dbReference type="PANTHER" id="PTHR30446">
    <property type="entry name" value="RECOMBINATION PROTEIN RECR"/>
    <property type="match status" value="1"/>
</dbReference>
<organism evidence="9 10">
    <name type="scientific">Methylacidimicrobium cyclopophantes</name>
    <dbReference type="NCBI Taxonomy" id="1041766"/>
    <lineage>
        <taxon>Bacteria</taxon>
        <taxon>Pseudomonadati</taxon>
        <taxon>Verrucomicrobiota</taxon>
        <taxon>Methylacidimicrobium</taxon>
    </lineage>
</organism>
<evidence type="ECO:0000313" key="9">
    <source>
        <dbReference type="EMBL" id="VVM05944.1"/>
    </source>
</evidence>
<dbReference type="CDD" id="cd01025">
    <property type="entry name" value="TOPRIM_recR"/>
    <property type="match status" value="1"/>
</dbReference>
<dbReference type="Gene3D" id="1.10.8.420">
    <property type="entry name" value="RecR Domain 1"/>
    <property type="match status" value="1"/>
</dbReference>
<keyword evidence="3 7" id="KW-0863">Zinc-finger</keyword>
<feature type="domain" description="Toprim" evidence="8">
    <location>
        <begin position="81"/>
        <end position="176"/>
    </location>
</feature>
<dbReference type="AlphaFoldDB" id="A0A5E6M973"/>
<comment type="caution">
    <text evidence="9">The sequence shown here is derived from an EMBL/GenBank/DDBJ whole genome shotgun (WGS) entry which is preliminary data.</text>
</comment>
<gene>
    <name evidence="7 9" type="primary">recR</name>
    <name evidence="9" type="ORF">MAMC_00870</name>
</gene>
<dbReference type="Pfam" id="PF21175">
    <property type="entry name" value="RecR_C"/>
    <property type="match status" value="1"/>
</dbReference>
<dbReference type="GO" id="GO:0003677">
    <property type="term" value="F:DNA binding"/>
    <property type="evidence" value="ECO:0007669"/>
    <property type="project" value="UniProtKB-UniRule"/>
</dbReference>
<dbReference type="HAMAP" id="MF_00017">
    <property type="entry name" value="RecR"/>
    <property type="match status" value="1"/>
</dbReference>
<proteinExistence type="inferred from homology"/>
<keyword evidence="5 7" id="KW-0233">DNA recombination</keyword>
<dbReference type="PROSITE" id="PS01300">
    <property type="entry name" value="RECR"/>
    <property type="match status" value="1"/>
</dbReference>
<dbReference type="PANTHER" id="PTHR30446:SF0">
    <property type="entry name" value="RECOMBINATION PROTEIN RECR"/>
    <property type="match status" value="1"/>
</dbReference>
<comment type="similarity">
    <text evidence="7">Belongs to the RecR family.</text>
</comment>
<dbReference type="Pfam" id="PF02132">
    <property type="entry name" value="RecR_ZnF"/>
    <property type="match status" value="1"/>
</dbReference>
<dbReference type="Gene3D" id="3.40.1360.10">
    <property type="match status" value="1"/>
</dbReference>
<evidence type="ECO:0000256" key="2">
    <source>
        <dbReference type="ARBA" id="ARBA00022763"/>
    </source>
</evidence>
<evidence type="ECO:0000256" key="1">
    <source>
        <dbReference type="ARBA" id="ARBA00022723"/>
    </source>
</evidence>
<evidence type="ECO:0000256" key="6">
    <source>
        <dbReference type="ARBA" id="ARBA00023204"/>
    </source>
</evidence>
<evidence type="ECO:0000256" key="5">
    <source>
        <dbReference type="ARBA" id="ARBA00023172"/>
    </source>
</evidence>
<keyword evidence="6 7" id="KW-0234">DNA repair</keyword>
<dbReference type="SUPFAM" id="SSF111304">
    <property type="entry name" value="Recombination protein RecR"/>
    <property type="match status" value="1"/>
</dbReference>
<dbReference type="GO" id="GO:0006281">
    <property type="term" value="P:DNA repair"/>
    <property type="evidence" value="ECO:0007669"/>
    <property type="project" value="UniProtKB-UniRule"/>
</dbReference>
<accession>A0A5E6M973</accession>